<evidence type="ECO:0000256" key="8">
    <source>
        <dbReference type="SAM" id="Phobius"/>
    </source>
</evidence>
<dbReference type="GO" id="GO:0005524">
    <property type="term" value="F:ATP binding"/>
    <property type="evidence" value="ECO:0007669"/>
    <property type="project" value="UniProtKB-KW"/>
</dbReference>
<dbReference type="CDD" id="cd07346">
    <property type="entry name" value="ABC_6TM_exporters"/>
    <property type="match status" value="1"/>
</dbReference>
<evidence type="ECO:0000256" key="7">
    <source>
        <dbReference type="ARBA" id="ARBA00024725"/>
    </source>
</evidence>
<dbReference type="InterPro" id="IPR017871">
    <property type="entry name" value="ABC_transporter-like_CS"/>
</dbReference>
<feature type="transmembrane region" description="Helical" evidence="8">
    <location>
        <begin position="290"/>
        <end position="312"/>
    </location>
</feature>
<dbReference type="GO" id="GO:0005886">
    <property type="term" value="C:plasma membrane"/>
    <property type="evidence" value="ECO:0007669"/>
    <property type="project" value="UniProtKB-SubCell"/>
</dbReference>
<evidence type="ECO:0000313" key="12">
    <source>
        <dbReference type="Proteomes" id="UP000037178"/>
    </source>
</evidence>
<keyword evidence="4 11" id="KW-0067">ATP-binding</keyword>
<dbReference type="InterPro" id="IPR011527">
    <property type="entry name" value="ABC1_TM_dom"/>
</dbReference>
<evidence type="ECO:0000259" key="10">
    <source>
        <dbReference type="PROSITE" id="PS50929"/>
    </source>
</evidence>
<comment type="subcellular location">
    <subcellularLocation>
        <location evidence="1">Cell membrane</location>
        <topology evidence="1">Multi-pass membrane protein</topology>
    </subcellularLocation>
</comment>
<dbReference type="PROSITE" id="PS50929">
    <property type="entry name" value="ABC_TM1F"/>
    <property type="match status" value="1"/>
</dbReference>
<feature type="transmembrane region" description="Helical" evidence="8">
    <location>
        <begin position="58"/>
        <end position="79"/>
    </location>
</feature>
<dbReference type="STRING" id="1675527.AIOL_003860"/>
<comment type="function">
    <text evidence="7">Part of an ABC transporter complex. Transmembrane domains (TMD) form a pore in the inner membrane and the ATP-binding domain (NBD) is responsible for energy generation.</text>
</comment>
<dbReference type="PROSITE" id="PS50893">
    <property type="entry name" value="ABC_TRANSPORTER_2"/>
    <property type="match status" value="1"/>
</dbReference>
<dbReference type="InterPro" id="IPR036640">
    <property type="entry name" value="ABC1_TM_sf"/>
</dbReference>
<feature type="domain" description="ABC transmembrane type-1" evidence="10">
    <location>
        <begin position="62"/>
        <end position="347"/>
    </location>
</feature>
<feature type="domain" description="ABC transporter" evidence="9">
    <location>
        <begin position="381"/>
        <end position="620"/>
    </location>
</feature>
<reference evidence="11 12" key="1">
    <citation type="submission" date="2015-06" db="EMBL/GenBank/DDBJ databases">
        <title>Draft genome sequence of an Alphaproteobacteria species associated to the Mediterranean sponge Oscarella lobularis.</title>
        <authorList>
            <person name="Jourda C."/>
            <person name="Santini S."/>
            <person name="Claverie J.-M."/>
        </authorList>
    </citation>
    <scope>NUCLEOTIDE SEQUENCE [LARGE SCALE GENOMIC DNA]</scope>
    <source>
        <strain evidence="11">IGS</strain>
    </source>
</reference>
<dbReference type="EMBL" id="LFTY01000002">
    <property type="protein sequence ID" value="KMW58879.1"/>
    <property type="molecule type" value="Genomic_DNA"/>
</dbReference>
<evidence type="ECO:0000256" key="6">
    <source>
        <dbReference type="ARBA" id="ARBA00023136"/>
    </source>
</evidence>
<dbReference type="InterPro" id="IPR027417">
    <property type="entry name" value="P-loop_NTPase"/>
</dbReference>
<dbReference type="SUPFAM" id="SSF52540">
    <property type="entry name" value="P-loop containing nucleoside triphosphate hydrolases"/>
    <property type="match status" value="1"/>
</dbReference>
<dbReference type="PANTHER" id="PTHR43394:SF1">
    <property type="entry name" value="ATP-BINDING CASSETTE SUB-FAMILY B MEMBER 10, MITOCHONDRIAL"/>
    <property type="match status" value="1"/>
</dbReference>
<gene>
    <name evidence="11" type="ORF">AIOL_003860</name>
</gene>
<evidence type="ECO:0000256" key="1">
    <source>
        <dbReference type="ARBA" id="ARBA00004651"/>
    </source>
</evidence>
<dbReference type="PATRIC" id="fig|1675527.3.peg.4048"/>
<evidence type="ECO:0000256" key="3">
    <source>
        <dbReference type="ARBA" id="ARBA00022741"/>
    </source>
</evidence>
<dbReference type="Proteomes" id="UP000037178">
    <property type="component" value="Unassembled WGS sequence"/>
</dbReference>
<keyword evidence="12" id="KW-1185">Reference proteome</keyword>
<dbReference type="GO" id="GO:0016887">
    <property type="term" value="F:ATP hydrolysis activity"/>
    <property type="evidence" value="ECO:0007669"/>
    <property type="project" value="InterPro"/>
</dbReference>
<dbReference type="FunFam" id="3.40.50.300:FF:000218">
    <property type="entry name" value="Multidrug ABC transporter ATP-binding protein"/>
    <property type="match status" value="1"/>
</dbReference>
<dbReference type="GO" id="GO:0015421">
    <property type="term" value="F:ABC-type oligopeptide transporter activity"/>
    <property type="evidence" value="ECO:0007669"/>
    <property type="project" value="TreeGrafter"/>
</dbReference>
<keyword evidence="3" id="KW-0547">Nucleotide-binding</keyword>
<evidence type="ECO:0000259" key="9">
    <source>
        <dbReference type="PROSITE" id="PS50893"/>
    </source>
</evidence>
<dbReference type="FunFam" id="1.20.1560.10:FF:000070">
    <property type="entry name" value="Multidrug ABC transporter ATP-binding protein"/>
    <property type="match status" value="1"/>
</dbReference>
<comment type="caution">
    <text evidence="11">The sequence shown here is derived from an EMBL/GenBank/DDBJ whole genome shotgun (WGS) entry which is preliminary data.</text>
</comment>
<dbReference type="Pfam" id="PF00005">
    <property type="entry name" value="ABC_tran"/>
    <property type="match status" value="1"/>
</dbReference>
<feature type="transmembrane region" description="Helical" evidence="8">
    <location>
        <begin position="179"/>
        <end position="198"/>
    </location>
</feature>
<dbReference type="SMART" id="SM00382">
    <property type="entry name" value="AAA"/>
    <property type="match status" value="1"/>
</dbReference>
<evidence type="ECO:0000256" key="4">
    <source>
        <dbReference type="ARBA" id="ARBA00022840"/>
    </source>
</evidence>
<keyword evidence="6 8" id="KW-0472">Membrane</keyword>
<dbReference type="AlphaFoldDB" id="A0A0J9EB24"/>
<evidence type="ECO:0000313" key="11">
    <source>
        <dbReference type="EMBL" id="KMW58879.1"/>
    </source>
</evidence>
<dbReference type="Pfam" id="PF00664">
    <property type="entry name" value="ABC_membrane"/>
    <property type="match status" value="1"/>
</dbReference>
<name>A0A0J9EB24_9RHOB</name>
<feature type="transmembrane region" description="Helical" evidence="8">
    <location>
        <begin position="204"/>
        <end position="223"/>
    </location>
</feature>
<keyword evidence="5 8" id="KW-1133">Transmembrane helix</keyword>
<organism evidence="11 12">
    <name type="scientific">Candidatus Rhodobacter oscarellae</name>
    <dbReference type="NCBI Taxonomy" id="1675527"/>
    <lineage>
        <taxon>Bacteria</taxon>
        <taxon>Pseudomonadati</taxon>
        <taxon>Pseudomonadota</taxon>
        <taxon>Alphaproteobacteria</taxon>
        <taxon>Rhodobacterales</taxon>
        <taxon>Rhodobacter group</taxon>
        <taxon>Rhodobacter</taxon>
    </lineage>
</organism>
<dbReference type="PANTHER" id="PTHR43394">
    <property type="entry name" value="ATP-DEPENDENT PERMEASE MDL1, MITOCHONDRIAL"/>
    <property type="match status" value="1"/>
</dbReference>
<dbReference type="InterPro" id="IPR003593">
    <property type="entry name" value="AAA+_ATPase"/>
</dbReference>
<protein>
    <submittedName>
        <fullName evidence="11">ABC transporter, transmembrane ATP-binding protein</fullName>
    </submittedName>
</protein>
<dbReference type="SUPFAM" id="SSF90123">
    <property type="entry name" value="ABC transporter transmembrane region"/>
    <property type="match status" value="1"/>
</dbReference>
<dbReference type="Gene3D" id="1.20.1560.10">
    <property type="entry name" value="ABC transporter type 1, transmembrane domain"/>
    <property type="match status" value="1"/>
</dbReference>
<dbReference type="PROSITE" id="PS00211">
    <property type="entry name" value="ABC_TRANSPORTER_1"/>
    <property type="match status" value="1"/>
</dbReference>
<accession>A0A0J9EB24</accession>
<feature type="transmembrane region" description="Helical" evidence="8">
    <location>
        <begin position="318"/>
        <end position="340"/>
    </location>
</feature>
<dbReference type="InterPro" id="IPR003439">
    <property type="entry name" value="ABC_transporter-like_ATP-bd"/>
</dbReference>
<proteinExistence type="predicted"/>
<dbReference type="InterPro" id="IPR039421">
    <property type="entry name" value="Type_1_exporter"/>
</dbReference>
<evidence type="ECO:0000256" key="2">
    <source>
        <dbReference type="ARBA" id="ARBA00022692"/>
    </source>
</evidence>
<keyword evidence="2 8" id="KW-0812">Transmembrane</keyword>
<dbReference type="Gene3D" id="3.40.50.300">
    <property type="entry name" value="P-loop containing nucleotide triphosphate hydrolases"/>
    <property type="match status" value="1"/>
</dbReference>
<sequence>MPIKRVIICNFFSLLKSFVMFRFFENLVDPYTPYKPTDTPPTKLFAFLWDYSQPFKRVFIYAGIMSVIVAAVEIGLIFYMGRIVDVLNAGDAAEVWAQYGTEIILAALFILLVRPVLQVVDVAILNQSLLPNFGTLIRWRAHGQVMRQSVGWFENDFAGRIANRVTQTPPAAGEAIFQVFDAITFAIAYVVGAAVLLWNADVRLMLPMLGWLVLYGWLLRWTIKRVGPASQAAADARSKVTGRIVDSYTNIHSVKLFAHHDREMAYAKEAIDETRETFLKEMRIYTVMDISLVTLNGLLIVGVVGWAIALWMNAGASVGVVAAATALTLRLNAMTGWIMWAVTSFFRNLGIVQEGMQTITRPIALVDAPDAKPLELSTGTIEIDELTHHYGRDVGGLDSVSLNIRPGEKVGIVGRSGAGKSTLVKLLLRFYDAESGTIRIDGQDIARVTQDSLRGAIAMVQQDSSLMHRSVRDNILYGRPDATEEEMIRAARQAEAHAFILDLEDPEGRKGYEAQVGERGVKLSGGQRQRVALARVILKDAPILVLDEATSALDSEVEAAIQETLYGMMAGKTVIAIAHRLSTIAQLDRIVVLDAGRVVEDGTHSELLAQGGLYASFWNRQSGGFIGIEEAAE</sequence>
<evidence type="ECO:0000256" key="5">
    <source>
        <dbReference type="ARBA" id="ARBA00022989"/>
    </source>
</evidence>